<evidence type="ECO:0000259" key="14">
    <source>
        <dbReference type="PROSITE" id="PS50110"/>
    </source>
</evidence>
<dbReference type="Gene3D" id="3.30.565.10">
    <property type="entry name" value="Histidine kinase-like ATPase, C-terminal domain"/>
    <property type="match status" value="1"/>
</dbReference>
<dbReference type="PANTHER" id="PTHR43047:SF72">
    <property type="entry name" value="OSMOSENSING HISTIDINE PROTEIN KINASE SLN1"/>
    <property type="match status" value="1"/>
</dbReference>
<evidence type="ECO:0000256" key="1">
    <source>
        <dbReference type="ARBA" id="ARBA00000085"/>
    </source>
</evidence>
<comment type="catalytic activity">
    <reaction evidence="1">
        <text>ATP + protein L-histidine = ADP + protein N-phospho-L-histidine.</text>
        <dbReference type="EC" id="2.7.13.3"/>
    </reaction>
</comment>
<dbReference type="GO" id="GO:0005886">
    <property type="term" value="C:plasma membrane"/>
    <property type="evidence" value="ECO:0007669"/>
    <property type="project" value="UniProtKB-SubCell"/>
</dbReference>
<dbReference type="Proteomes" id="UP000012085">
    <property type="component" value="Unassembled WGS sequence"/>
</dbReference>
<organism evidence="15 16">
    <name type="scientific">Anoxybacillus flavithermus AK1</name>
    <dbReference type="NCBI Taxonomy" id="1297581"/>
    <lineage>
        <taxon>Bacteria</taxon>
        <taxon>Bacillati</taxon>
        <taxon>Bacillota</taxon>
        <taxon>Bacilli</taxon>
        <taxon>Bacillales</taxon>
        <taxon>Anoxybacillaceae</taxon>
        <taxon>Anoxybacillus</taxon>
    </lineage>
</organism>
<feature type="domain" description="Histidine kinase" evidence="13">
    <location>
        <begin position="22"/>
        <end position="235"/>
    </location>
</feature>
<keyword evidence="4" id="KW-1003">Cell membrane</keyword>
<name>M8D3R8_9BACL</name>
<keyword evidence="11" id="KW-0472">Membrane</keyword>
<evidence type="ECO:0000256" key="3">
    <source>
        <dbReference type="ARBA" id="ARBA00012438"/>
    </source>
</evidence>
<keyword evidence="5 12" id="KW-0597">Phosphoprotein</keyword>
<dbReference type="SUPFAM" id="SSF52172">
    <property type="entry name" value="CheY-like"/>
    <property type="match status" value="1"/>
</dbReference>
<dbReference type="EC" id="2.7.13.3" evidence="3"/>
<keyword evidence="6" id="KW-0808">Transferase</keyword>
<sequence>METERMATKEEKTHHCSELISKMSHEFRTPLNGIIGFAQLLSMDLSLTSRQREFVYEILNGARHLLQLVNEMLDLSKAELEKLNITYDEVNVVSIVEESVKLLQPVAEQKNVRIVNEVTDDCYVKADPARIRQILFNLLENAVKYNKENGLVTVMSTCEEEMVTIHIQDTGIGIPTEELEHIFHPFYRIKGTSVDGSGIGLALVKQLVKAMGGTIHVCSKLGEGSNFSFSLPAIKERTYMHHDIFAYPFEEVKRLGPKTLLYIEDRMSNIKLMKEMFAPIPNVLLLHATCGEEGMEIATHEKIDAIFLDLHLPDMHGYDVLERLKQNERTRSIPVIAVSAATMPEEMERALRKGCDEYLTKPLNIAQCFGKILQLLS</sequence>
<dbReference type="PATRIC" id="fig|1297581.3.peg.1989"/>
<comment type="subcellular location">
    <subcellularLocation>
        <location evidence="2">Cell membrane</location>
    </subcellularLocation>
</comment>
<proteinExistence type="predicted"/>
<reference evidence="15 16" key="1">
    <citation type="submission" date="2013-03" db="EMBL/GenBank/DDBJ databases">
        <title>Assembly of a new bacterial strain Anoxybacillus flavithermus AK1.</title>
        <authorList>
            <person name="Rajan I."/>
            <person name="PoliReddy D."/>
            <person name="Sugumar T."/>
            <person name="Rathinam K."/>
            <person name="Alqarawi S."/>
            <person name="Khalil A.B."/>
            <person name="Sivakumar N."/>
        </authorList>
    </citation>
    <scope>NUCLEOTIDE SEQUENCE [LARGE SCALE GENOMIC DNA]</scope>
    <source>
        <strain evidence="15 16">AK1</strain>
    </source>
</reference>
<dbReference type="GO" id="GO:0009927">
    <property type="term" value="F:histidine phosphotransfer kinase activity"/>
    <property type="evidence" value="ECO:0007669"/>
    <property type="project" value="TreeGrafter"/>
</dbReference>
<evidence type="ECO:0000256" key="10">
    <source>
        <dbReference type="ARBA" id="ARBA00023012"/>
    </source>
</evidence>
<dbReference type="Gene3D" id="1.10.287.130">
    <property type="match status" value="1"/>
</dbReference>
<evidence type="ECO:0000256" key="11">
    <source>
        <dbReference type="ARBA" id="ARBA00023136"/>
    </source>
</evidence>
<dbReference type="InterPro" id="IPR011006">
    <property type="entry name" value="CheY-like_superfamily"/>
</dbReference>
<dbReference type="InterPro" id="IPR003661">
    <property type="entry name" value="HisK_dim/P_dom"/>
</dbReference>
<keyword evidence="10" id="KW-0902">Two-component regulatory system</keyword>
<evidence type="ECO:0000256" key="7">
    <source>
        <dbReference type="ARBA" id="ARBA00022741"/>
    </source>
</evidence>
<evidence type="ECO:0000256" key="2">
    <source>
        <dbReference type="ARBA" id="ARBA00004236"/>
    </source>
</evidence>
<dbReference type="PANTHER" id="PTHR43047">
    <property type="entry name" value="TWO-COMPONENT HISTIDINE PROTEIN KINASE"/>
    <property type="match status" value="1"/>
</dbReference>
<evidence type="ECO:0000256" key="4">
    <source>
        <dbReference type="ARBA" id="ARBA00022475"/>
    </source>
</evidence>
<dbReference type="GO" id="GO:0005524">
    <property type="term" value="F:ATP binding"/>
    <property type="evidence" value="ECO:0007669"/>
    <property type="project" value="UniProtKB-KW"/>
</dbReference>
<evidence type="ECO:0000256" key="8">
    <source>
        <dbReference type="ARBA" id="ARBA00022777"/>
    </source>
</evidence>
<keyword evidence="7" id="KW-0547">Nucleotide-binding</keyword>
<dbReference type="Pfam" id="PF00512">
    <property type="entry name" value="HisKA"/>
    <property type="match status" value="1"/>
</dbReference>
<dbReference type="RefSeq" id="WP_003397883.1">
    <property type="nucleotide sequence ID" value="NZ_APCD01000015.1"/>
</dbReference>
<evidence type="ECO:0000313" key="16">
    <source>
        <dbReference type="Proteomes" id="UP000012085"/>
    </source>
</evidence>
<dbReference type="SMART" id="SM00448">
    <property type="entry name" value="REC"/>
    <property type="match status" value="1"/>
</dbReference>
<dbReference type="PROSITE" id="PS50110">
    <property type="entry name" value="RESPONSE_REGULATORY"/>
    <property type="match status" value="1"/>
</dbReference>
<dbReference type="SMART" id="SM00387">
    <property type="entry name" value="HATPase_c"/>
    <property type="match status" value="1"/>
</dbReference>
<evidence type="ECO:0000256" key="6">
    <source>
        <dbReference type="ARBA" id="ARBA00022679"/>
    </source>
</evidence>
<keyword evidence="9" id="KW-0067">ATP-binding</keyword>
<dbReference type="CDD" id="cd00082">
    <property type="entry name" value="HisKA"/>
    <property type="match status" value="1"/>
</dbReference>
<dbReference type="InterPro" id="IPR003594">
    <property type="entry name" value="HATPase_dom"/>
</dbReference>
<dbReference type="Pfam" id="PF00072">
    <property type="entry name" value="Response_reg"/>
    <property type="match status" value="1"/>
</dbReference>
<evidence type="ECO:0000259" key="13">
    <source>
        <dbReference type="PROSITE" id="PS50109"/>
    </source>
</evidence>
<keyword evidence="8" id="KW-0418">Kinase</keyword>
<reference evidence="15 16" key="2">
    <citation type="journal article" date="2015" name="Genome Announc.">
        <title>Genome Sequence of Anoxybacillus flavithermus Strain AK1, a Thermophile Isolated from a Hot Spring in Saudi Arabia.</title>
        <authorList>
            <person name="Khalil A."/>
            <person name="Sivakumar N."/>
            <person name="Qarawi S."/>
        </authorList>
    </citation>
    <scope>NUCLEOTIDE SEQUENCE [LARGE SCALE GENOMIC DNA]</scope>
    <source>
        <strain evidence="15 16">AK1</strain>
    </source>
</reference>
<dbReference type="InterPro" id="IPR001789">
    <property type="entry name" value="Sig_transdc_resp-reg_receiver"/>
</dbReference>
<evidence type="ECO:0000256" key="12">
    <source>
        <dbReference type="PROSITE-ProRule" id="PRU00169"/>
    </source>
</evidence>
<evidence type="ECO:0000313" key="15">
    <source>
        <dbReference type="EMBL" id="EMT45461.1"/>
    </source>
</evidence>
<dbReference type="Pfam" id="PF02518">
    <property type="entry name" value="HATPase_c"/>
    <property type="match status" value="1"/>
</dbReference>
<comment type="caution">
    <text evidence="15">The sequence shown here is derived from an EMBL/GenBank/DDBJ whole genome shotgun (WGS) entry which is preliminary data.</text>
</comment>
<dbReference type="InterPro" id="IPR036097">
    <property type="entry name" value="HisK_dim/P_sf"/>
</dbReference>
<gene>
    <name evidence="15" type="ORF">H919_09818</name>
</gene>
<dbReference type="AlphaFoldDB" id="M8D3R8"/>
<dbReference type="InterPro" id="IPR005467">
    <property type="entry name" value="His_kinase_dom"/>
</dbReference>
<evidence type="ECO:0000256" key="5">
    <source>
        <dbReference type="ARBA" id="ARBA00022553"/>
    </source>
</evidence>
<dbReference type="FunFam" id="3.30.565.10:FF:000023">
    <property type="entry name" value="PAS domain-containing sensor histidine kinase"/>
    <property type="match status" value="1"/>
</dbReference>
<feature type="domain" description="Response regulatory" evidence="14">
    <location>
        <begin position="259"/>
        <end position="376"/>
    </location>
</feature>
<evidence type="ECO:0000256" key="9">
    <source>
        <dbReference type="ARBA" id="ARBA00022840"/>
    </source>
</evidence>
<dbReference type="GO" id="GO:0000155">
    <property type="term" value="F:phosphorelay sensor kinase activity"/>
    <property type="evidence" value="ECO:0007669"/>
    <property type="project" value="InterPro"/>
</dbReference>
<dbReference type="InterPro" id="IPR004358">
    <property type="entry name" value="Sig_transdc_His_kin-like_C"/>
</dbReference>
<feature type="modified residue" description="4-aspartylphosphate" evidence="12">
    <location>
        <position position="309"/>
    </location>
</feature>
<dbReference type="PROSITE" id="PS50109">
    <property type="entry name" value="HIS_KIN"/>
    <property type="match status" value="1"/>
</dbReference>
<dbReference type="SUPFAM" id="SSF55874">
    <property type="entry name" value="ATPase domain of HSP90 chaperone/DNA topoisomerase II/histidine kinase"/>
    <property type="match status" value="1"/>
</dbReference>
<accession>M8D3R8</accession>
<dbReference type="SUPFAM" id="SSF47384">
    <property type="entry name" value="Homodimeric domain of signal transducing histidine kinase"/>
    <property type="match status" value="1"/>
</dbReference>
<dbReference type="EMBL" id="APCD01000015">
    <property type="protein sequence ID" value="EMT45461.1"/>
    <property type="molecule type" value="Genomic_DNA"/>
</dbReference>
<dbReference type="PRINTS" id="PR00344">
    <property type="entry name" value="BCTRLSENSOR"/>
</dbReference>
<dbReference type="SMART" id="SM00388">
    <property type="entry name" value="HisKA"/>
    <property type="match status" value="1"/>
</dbReference>
<dbReference type="CDD" id="cd00075">
    <property type="entry name" value="HATPase"/>
    <property type="match status" value="1"/>
</dbReference>
<dbReference type="InterPro" id="IPR036890">
    <property type="entry name" value="HATPase_C_sf"/>
</dbReference>
<protein>
    <recommendedName>
        <fullName evidence="3">histidine kinase</fullName>
        <ecNumber evidence="3">2.7.13.3</ecNumber>
    </recommendedName>
</protein>
<dbReference type="Gene3D" id="3.40.50.2300">
    <property type="match status" value="1"/>
</dbReference>